<evidence type="ECO:0000256" key="4">
    <source>
        <dbReference type="ARBA" id="ARBA00019707"/>
    </source>
</evidence>
<proteinExistence type="inferred from homology"/>
<dbReference type="Gene3D" id="2.60.120.10">
    <property type="entry name" value="Jelly Rolls"/>
    <property type="match status" value="1"/>
</dbReference>
<dbReference type="Proteomes" id="UP000627715">
    <property type="component" value="Unassembled WGS sequence"/>
</dbReference>
<gene>
    <name evidence="8 9" type="primary">ectC</name>
    <name evidence="9" type="ORF">GCM10011403_26760</name>
</gene>
<keyword evidence="10" id="KW-1185">Reference proteome</keyword>
<dbReference type="InterPro" id="IPR014710">
    <property type="entry name" value="RmlC-like_jellyroll"/>
</dbReference>
<evidence type="ECO:0000256" key="5">
    <source>
        <dbReference type="ARBA" id="ARBA00023239"/>
    </source>
</evidence>
<sequence>MIVRQLQDCEKTERLVKSKTWQSVRMLLADDNMGYSFHITTIFANTETHMQYKNHLESVYCISGTGSIVDLAKDETHQITPGTLYNLNEHDKHILYANDEDLVLACVFNPPVTGREVHDADGSYPAAS</sequence>
<evidence type="ECO:0000256" key="7">
    <source>
        <dbReference type="ARBA" id="ARBA00048714"/>
    </source>
</evidence>
<dbReference type="EC" id="4.2.1.108" evidence="3 8"/>
<dbReference type="Pfam" id="PF06339">
    <property type="entry name" value="Ectoine_synth"/>
    <property type="match status" value="1"/>
</dbReference>
<name>A0A916VJK6_9GAMM</name>
<comment type="similarity">
    <text evidence="2 8">Belongs to the ectoine synthase family.</text>
</comment>
<keyword evidence="5 8" id="KW-0456">Lyase</keyword>
<evidence type="ECO:0000313" key="10">
    <source>
        <dbReference type="Proteomes" id="UP000627715"/>
    </source>
</evidence>
<dbReference type="NCBIfam" id="NF009806">
    <property type="entry name" value="PRK13290.1"/>
    <property type="match status" value="1"/>
</dbReference>
<evidence type="ECO:0000256" key="6">
    <source>
        <dbReference type="ARBA" id="ARBA00033271"/>
    </source>
</evidence>
<reference evidence="9" key="2">
    <citation type="submission" date="2020-09" db="EMBL/GenBank/DDBJ databases">
        <authorList>
            <person name="Sun Q."/>
            <person name="Zhou Y."/>
        </authorList>
    </citation>
    <scope>NUCLEOTIDE SEQUENCE</scope>
    <source>
        <strain evidence="9">CGMCC 1.15425</strain>
    </source>
</reference>
<comment type="catalytic activity">
    <reaction evidence="7 8">
        <text>(2S)-4-acetamido-2-aminobutanoate = L-ectoine + H2O</text>
        <dbReference type="Rhea" id="RHEA:17281"/>
        <dbReference type="ChEBI" id="CHEBI:15377"/>
        <dbReference type="ChEBI" id="CHEBI:58515"/>
        <dbReference type="ChEBI" id="CHEBI:58929"/>
        <dbReference type="EC" id="4.2.1.108"/>
    </reaction>
</comment>
<dbReference type="InterPro" id="IPR010462">
    <property type="entry name" value="Ectoine_synth"/>
</dbReference>
<evidence type="ECO:0000256" key="1">
    <source>
        <dbReference type="ARBA" id="ARBA00005181"/>
    </source>
</evidence>
<dbReference type="PANTHER" id="PTHR39289">
    <property type="match status" value="1"/>
</dbReference>
<dbReference type="PANTHER" id="PTHR39289:SF1">
    <property type="entry name" value="L-ECTOINE SYNTHASE"/>
    <property type="match status" value="1"/>
</dbReference>
<dbReference type="HAMAP" id="MF_01255">
    <property type="entry name" value="Ectoine_synth"/>
    <property type="match status" value="1"/>
</dbReference>
<dbReference type="SUPFAM" id="SSF51182">
    <property type="entry name" value="RmlC-like cupins"/>
    <property type="match status" value="1"/>
</dbReference>
<evidence type="ECO:0000256" key="8">
    <source>
        <dbReference type="HAMAP-Rule" id="MF_01255"/>
    </source>
</evidence>
<dbReference type="GO" id="GO:0033990">
    <property type="term" value="F:ectoine synthase activity"/>
    <property type="evidence" value="ECO:0007669"/>
    <property type="project" value="UniProtKB-EC"/>
</dbReference>
<dbReference type="CDD" id="cd06978">
    <property type="entry name" value="cupin_EctC"/>
    <property type="match status" value="1"/>
</dbReference>
<dbReference type="EMBL" id="BMIY01000012">
    <property type="protein sequence ID" value="GFZ81955.1"/>
    <property type="molecule type" value="Genomic_DNA"/>
</dbReference>
<dbReference type="GO" id="GO:0019491">
    <property type="term" value="P:ectoine biosynthetic process"/>
    <property type="evidence" value="ECO:0007669"/>
    <property type="project" value="UniProtKB-UniRule"/>
</dbReference>
<protein>
    <recommendedName>
        <fullName evidence="4 8">L-ectoine synthase</fullName>
        <ecNumber evidence="3 8">4.2.1.108</ecNumber>
    </recommendedName>
    <alternativeName>
        <fullName evidence="6 8">N-acetyldiaminobutyrate dehydratase</fullName>
    </alternativeName>
</protein>
<reference evidence="9" key="1">
    <citation type="journal article" date="2014" name="Int. J. Syst. Evol. Microbiol.">
        <title>Complete genome sequence of Corynebacterium casei LMG S-19264T (=DSM 44701T), isolated from a smear-ripened cheese.</title>
        <authorList>
            <consortium name="US DOE Joint Genome Institute (JGI-PGF)"/>
            <person name="Walter F."/>
            <person name="Albersmeier A."/>
            <person name="Kalinowski J."/>
            <person name="Ruckert C."/>
        </authorList>
    </citation>
    <scope>NUCLEOTIDE SEQUENCE</scope>
    <source>
        <strain evidence="9">CGMCC 1.15425</strain>
    </source>
</reference>
<comment type="pathway">
    <text evidence="1 8">Amine and polyamine biosynthesis; ectoine biosynthesis; L-ectoine from L-aspartate 4-semialdehyde: step 3/3.</text>
</comment>
<accession>A0A916VJK6</accession>
<dbReference type="AlphaFoldDB" id="A0A916VJK6"/>
<dbReference type="OrthoDB" id="9801830at2"/>
<evidence type="ECO:0000256" key="2">
    <source>
        <dbReference type="ARBA" id="ARBA00009637"/>
    </source>
</evidence>
<evidence type="ECO:0000256" key="3">
    <source>
        <dbReference type="ARBA" id="ARBA00013192"/>
    </source>
</evidence>
<comment type="caution">
    <text evidence="9">The sequence shown here is derived from an EMBL/GenBank/DDBJ whole genome shotgun (WGS) entry which is preliminary data.</text>
</comment>
<dbReference type="InterPro" id="IPR011051">
    <property type="entry name" value="RmlC_Cupin_sf"/>
</dbReference>
<comment type="function">
    <text evidence="8">Catalyzes the circularization of gamma-N-acetyl-alpha,gamma-diaminobutyric acid (ADABA) to ectoine (1,4,5,6-tetrahydro-2-methyl-4-pyrimidine carboxylic acid), which is an excellent osmoprotectant.</text>
</comment>
<dbReference type="RefSeq" id="WP_068810279.1">
    <property type="nucleotide sequence ID" value="NZ_BMIY01000012.1"/>
</dbReference>
<evidence type="ECO:0000313" key="9">
    <source>
        <dbReference type="EMBL" id="GFZ81955.1"/>
    </source>
</evidence>
<organism evidence="9 10">
    <name type="scientific">Pseudohongiella nitratireducens</name>
    <dbReference type="NCBI Taxonomy" id="1768907"/>
    <lineage>
        <taxon>Bacteria</taxon>
        <taxon>Pseudomonadati</taxon>
        <taxon>Pseudomonadota</taxon>
        <taxon>Gammaproteobacteria</taxon>
        <taxon>Pseudomonadales</taxon>
        <taxon>Pseudohongiellaceae</taxon>
        <taxon>Pseudohongiella</taxon>
    </lineage>
</organism>